<keyword evidence="2" id="KW-1185">Reference proteome</keyword>
<dbReference type="Proteomes" id="UP000310168">
    <property type="component" value="Unassembled WGS sequence"/>
</dbReference>
<reference evidence="1 2" key="1">
    <citation type="journal article" date="2019" name="Anaerobe">
        <title>Brachyspira catarrhinii sp. nov., an anaerobic intestinal spirochaete isolated from vervet monkeys may have been misidentified as Brachyspira aalborgi in previous studies.</title>
        <authorList>
            <person name="Phillips N.D."/>
            <person name="La T."/>
            <person name="Hampson D.J."/>
        </authorList>
    </citation>
    <scope>NUCLEOTIDE SEQUENCE [LARGE SCALE GENOMIC DNA]</scope>
    <source>
        <strain evidence="1 2">Z12</strain>
    </source>
</reference>
<dbReference type="EMBL" id="SJDU01000055">
    <property type="protein sequence ID" value="TKZ35785.1"/>
    <property type="molecule type" value="Genomic_DNA"/>
</dbReference>
<dbReference type="InterPro" id="IPR045425">
    <property type="entry name" value="DUF6508"/>
</dbReference>
<dbReference type="RefSeq" id="WP_137997743.1">
    <property type="nucleotide sequence ID" value="NZ_SJDU01000055.1"/>
</dbReference>
<evidence type="ECO:0000313" key="2">
    <source>
        <dbReference type="Proteomes" id="UP000310168"/>
    </source>
</evidence>
<accession>A0ABY2TSI9</accession>
<protein>
    <submittedName>
        <fullName evidence="1">Uncharacterized protein</fullName>
    </submittedName>
</protein>
<organism evidence="1 2">
    <name type="scientific">Brachyspira catarrhinii</name>
    <dbReference type="NCBI Taxonomy" id="2528966"/>
    <lineage>
        <taxon>Bacteria</taxon>
        <taxon>Pseudomonadati</taxon>
        <taxon>Spirochaetota</taxon>
        <taxon>Spirochaetia</taxon>
        <taxon>Brachyspirales</taxon>
        <taxon>Brachyspiraceae</taxon>
        <taxon>Brachyspira</taxon>
    </lineage>
</organism>
<gene>
    <name evidence="1" type="ORF">EZH24_03490</name>
</gene>
<proteinExistence type="predicted"/>
<comment type="caution">
    <text evidence="1">The sequence shown here is derived from an EMBL/GenBank/DDBJ whole genome shotgun (WGS) entry which is preliminary data.</text>
</comment>
<name>A0ABY2TSI9_9SPIR</name>
<evidence type="ECO:0000313" key="1">
    <source>
        <dbReference type="EMBL" id="TKZ35785.1"/>
    </source>
</evidence>
<dbReference type="Pfam" id="PF20118">
    <property type="entry name" value="DUF6508"/>
    <property type="match status" value="1"/>
</dbReference>
<sequence length="134" mass="15526">MGRFEILTKHIEPLKNEKEYSNPLNNKEGWFIYGEYADTVKSFIDDFYNFIDYDNNDMDFEIRNYMSTVNNIMPESGHVKDINISLLDAKSVVALITRCIRGERFCGGLLSGVLKSGFILKLLERLKEIDESQN</sequence>